<dbReference type="Proteomes" id="UP000516028">
    <property type="component" value="Chromosome"/>
</dbReference>
<proteinExistence type="predicted"/>
<dbReference type="AlphaFoldDB" id="A0A7H0GK91"/>
<reference evidence="1 2" key="1">
    <citation type="submission" date="2020-08" db="EMBL/GenBank/DDBJ databases">
        <title>Genome sequence of Diaphorobacter aerolatus KACC 16536T.</title>
        <authorList>
            <person name="Hyun D.-W."/>
            <person name="Bae J.-W."/>
        </authorList>
    </citation>
    <scope>NUCLEOTIDE SEQUENCE [LARGE SCALE GENOMIC DNA]</scope>
    <source>
        <strain evidence="1 2">KACC 16536</strain>
    </source>
</reference>
<gene>
    <name evidence="1" type="ORF">H9K75_00055</name>
</gene>
<dbReference type="GO" id="GO:0016740">
    <property type="term" value="F:transferase activity"/>
    <property type="evidence" value="ECO:0007669"/>
    <property type="project" value="UniProtKB-KW"/>
</dbReference>
<dbReference type="Gene3D" id="3.40.50.2000">
    <property type="entry name" value="Glycogen Phosphorylase B"/>
    <property type="match status" value="1"/>
</dbReference>
<name>A0A7H0GK91_9BURK</name>
<organism evidence="1 2">
    <name type="scientific">Diaphorobacter aerolatus</name>
    <dbReference type="NCBI Taxonomy" id="1288495"/>
    <lineage>
        <taxon>Bacteria</taxon>
        <taxon>Pseudomonadati</taxon>
        <taxon>Pseudomonadota</taxon>
        <taxon>Betaproteobacteria</taxon>
        <taxon>Burkholderiales</taxon>
        <taxon>Comamonadaceae</taxon>
        <taxon>Diaphorobacter</taxon>
    </lineage>
</organism>
<dbReference type="EMBL" id="CP060783">
    <property type="protein sequence ID" value="QNP48707.1"/>
    <property type="molecule type" value="Genomic_DNA"/>
</dbReference>
<accession>A0A7H0GK91</accession>
<keyword evidence="2" id="KW-1185">Reference proteome</keyword>
<dbReference type="KEGG" id="daer:H9K75_00055"/>
<sequence length="405" mass="45959">MSSTHIRIDQKSSPNARRSLIYFSSVPYDSYAQRPHFMVEAFTLNGFTSILWVDPYPTRFPEIADFRRLFQKKKKPSTKRPLKNVEVLQPMAFPIEPLPMSAAINHALVWRPIREKIQDFADHSEHCVIGVGRPSKLAEWALENVPHARSFIDVLDNFPAFYTGVSRISMRERLQSLSKKADDVYCSSSALSAEMKKLRGDAVTVLNGYLSSALPAAQGAQAKPRCIGYVGSIAKWFDWPLVISLANALPDTIIRLIGPEFVPRPSDLPPNIELIGKISQSEVTHYIQDFAVGLIPFLIDDLTAAVDPIKYYEYRCFGIPVWSTNFGEMEYRDIDDGVIHISMDSDWKTLWDQNIVRQLSNDELASFRKEISWSRRFEPIIARSLLQTGRSLSLPPNSRVLPAEK</sequence>
<evidence type="ECO:0000313" key="2">
    <source>
        <dbReference type="Proteomes" id="UP000516028"/>
    </source>
</evidence>
<evidence type="ECO:0000313" key="1">
    <source>
        <dbReference type="EMBL" id="QNP48707.1"/>
    </source>
</evidence>
<dbReference type="RefSeq" id="WP_187724302.1">
    <property type="nucleotide sequence ID" value="NZ_CP060783.1"/>
</dbReference>
<keyword evidence="1" id="KW-0808">Transferase</keyword>
<dbReference type="SUPFAM" id="SSF53756">
    <property type="entry name" value="UDP-Glycosyltransferase/glycogen phosphorylase"/>
    <property type="match status" value="1"/>
</dbReference>
<protein>
    <submittedName>
        <fullName evidence="1">Glycosyltransferase</fullName>
    </submittedName>
</protein>